<sequence length="324" mass="37425">MRVQDYRRRHLRLHKERKPESIDKTASLPRNTHTETRYAQIEKELLAVVFACNKFKDYVYGKPTTVETDHQPLVTILRKPIHTAPAHLQRMLLHLKNYDISLVYKKGKHINELTVDAGIVMKCHKTVIPQSLQREHIPIVHKGHPGVEATKRRARSIIFCHTTLQRSCTHVQCATAPNVTNKRNHFIFTQSLNSHGPKWPQTFSNGVENATKCFWIHIQVGWKFTFSITSSAVVSKLKRHFSVHGTPHTLISYNASHYTSQNFKDFAKQWDFVHVPSSPEYPHSCEFQTTGTSPTNGSEDQRPVPPKRLTLKRYYNKSSRPLQP</sequence>
<evidence type="ECO:0000313" key="9">
    <source>
        <dbReference type="EMBL" id="KAF0044795.1"/>
    </source>
</evidence>
<keyword evidence="4" id="KW-0255">Endonuclease</keyword>
<dbReference type="PANTHER" id="PTHR37984">
    <property type="entry name" value="PROTEIN CBG26694"/>
    <property type="match status" value="1"/>
</dbReference>
<dbReference type="Pfam" id="PF17917">
    <property type="entry name" value="RT_RNaseH"/>
    <property type="match status" value="1"/>
</dbReference>
<gene>
    <name evidence="9" type="ORF">F2P81_003953</name>
</gene>
<dbReference type="EMBL" id="VEVO01000003">
    <property type="protein sequence ID" value="KAF0044795.1"/>
    <property type="molecule type" value="Genomic_DNA"/>
</dbReference>
<reference evidence="9 10" key="1">
    <citation type="submission" date="2019-06" db="EMBL/GenBank/DDBJ databases">
        <title>Draft genomes of female and male turbot (Scophthalmus maximus).</title>
        <authorList>
            <person name="Xu H."/>
            <person name="Xu X.-W."/>
            <person name="Shao C."/>
            <person name="Chen S."/>
        </authorList>
    </citation>
    <scope>NUCLEOTIDE SEQUENCE [LARGE SCALE GENOMIC DNA]</scope>
    <source>
        <strain evidence="9">Ysfricsl-2016a</strain>
        <tissue evidence="9">Blood</tissue>
    </source>
</reference>
<evidence type="ECO:0000256" key="6">
    <source>
        <dbReference type="ARBA" id="ARBA00022918"/>
    </source>
</evidence>
<protein>
    <recommendedName>
        <fullName evidence="8">Reverse transcriptase RNase H-like domain-containing protein</fullName>
    </recommendedName>
</protein>
<dbReference type="SUPFAM" id="SSF56672">
    <property type="entry name" value="DNA/RNA polymerases"/>
    <property type="match status" value="1"/>
</dbReference>
<evidence type="ECO:0000259" key="8">
    <source>
        <dbReference type="Pfam" id="PF17917"/>
    </source>
</evidence>
<keyword evidence="2" id="KW-0548">Nucleotidyltransferase</keyword>
<dbReference type="InterPro" id="IPR036397">
    <property type="entry name" value="RNaseH_sf"/>
</dbReference>
<dbReference type="InterPro" id="IPR041373">
    <property type="entry name" value="RT_RNaseH"/>
</dbReference>
<evidence type="ECO:0000256" key="3">
    <source>
        <dbReference type="ARBA" id="ARBA00022722"/>
    </source>
</evidence>
<dbReference type="GO" id="GO:0016787">
    <property type="term" value="F:hydrolase activity"/>
    <property type="evidence" value="ECO:0007669"/>
    <property type="project" value="UniProtKB-KW"/>
</dbReference>
<evidence type="ECO:0000256" key="1">
    <source>
        <dbReference type="ARBA" id="ARBA00022679"/>
    </source>
</evidence>
<evidence type="ECO:0000313" key="10">
    <source>
        <dbReference type="Proteomes" id="UP000438429"/>
    </source>
</evidence>
<keyword evidence="5" id="KW-0378">Hydrolase</keyword>
<dbReference type="InterPro" id="IPR043502">
    <property type="entry name" value="DNA/RNA_pol_sf"/>
</dbReference>
<dbReference type="Proteomes" id="UP000438429">
    <property type="component" value="Unassembled WGS sequence"/>
</dbReference>
<name>A0A6A4THR9_SCOMX</name>
<dbReference type="AlphaFoldDB" id="A0A6A4THR9"/>
<evidence type="ECO:0000256" key="7">
    <source>
        <dbReference type="SAM" id="MobiDB-lite"/>
    </source>
</evidence>
<dbReference type="InterPro" id="IPR012337">
    <property type="entry name" value="RNaseH-like_sf"/>
</dbReference>
<keyword evidence="1" id="KW-0808">Transferase</keyword>
<dbReference type="Gene3D" id="3.30.420.10">
    <property type="entry name" value="Ribonuclease H-like superfamily/Ribonuclease H"/>
    <property type="match status" value="1"/>
</dbReference>
<dbReference type="PANTHER" id="PTHR37984:SF7">
    <property type="entry name" value="INTEGRASE CATALYTIC DOMAIN-CONTAINING PROTEIN"/>
    <property type="match status" value="1"/>
</dbReference>
<dbReference type="GO" id="GO:0003964">
    <property type="term" value="F:RNA-directed DNA polymerase activity"/>
    <property type="evidence" value="ECO:0007669"/>
    <property type="project" value="UniProtKB-KW"/>
</dbReference>
<evidence type="ECO:0000256" key="5">
    <source>
        <dbReference type="ARBA" id="ARBA00022801"/>
    </source>
</evidence>
<dbReference type="GO" id="GO:0003676">
    <property type="term" value="F:nucleic acid binding"/>
    <property type="evidence" value="ECO:0007669"/>
    <property type="project" value="InterPro"/>
</dbReference>
<feature type="domain" description="Reverse transcriptase RNase H-like" evidence="8">
    <location>
        <begin position="32"/>
        <end position="98"/>
    </location>
</feature>
<evidence type="ECO:0000256" key="4">
    <source>
        <dbReference type="ARBA" id="ARBA00022759"/>
    </source>
</evidence>
<keyword evidence="3" id="KW-0540">Nuclease</keyword>
<proteinExistence type="predicted"/>
<accession>A0A6A4THR9</accession>
<feature type="compositionally biased region" description="Polar residues" evidence="7">
    <location>
        <begin position="286"/>
        <end position="298"/>
    </location>
</feature>
<dbReference type="GO" id="GO:0004519">
    <property type="term" value="F:endonuclease activity"/>
    <property type="evidence" value="ECO:0007669"/>
    <property type="project" value="UniProtKB-KW"/>
</dbReference>
<dbReference type="InterPro" id="IPR050951">
    <property type="entry name" value="Retrovirus_Pol_polyprotein"/>
</dbReference>
<comment type="caution">
    <text evidence="9">The sequence shown here is derived from an EMBL/GenBank/DDBJ whole genome shotgun (WGS) entry which is preliminary data.</text>
</comment>
<feature type="region of interest" description="Disordered" evidence="7">
    <location>
        <begin position="284"/>
        <end position="324"/>
    </location>
</feature>
<evidence type="ECO:0000256" key="2">
    <source>
        <dbReference type="ARBA" id="ARBA00022695"/>
    </source>
</evidence>
<organism evidence="9 10">
    <name type="scientific">Scophthalmus maximus</name>
    <name type="common">Turbot</name>
    <name type="synonym">Psetta maxima</name>
    <dbReference type="NCBI Taxonomy" id="52904"/>
    <lineage>
        <taxon>Eukaryota</taxon>
        <taxon>Metazoa</taxon>
        <taxon>Chordata</taxon>
        <taxon>Craniata</taxon>
        <taxon>Vertebrata</taxon>
        <taxon>Euteleostomi</taxon>
        <taxon>Actinopterygii</taxon>
        <taxon>Neopterygii</taxon>
        <taxon>Teleostei</taxon>
        <taxon>Neoteleostei</taxon>
        <taxon>Acanthomorphata</taxon>
        <taxon>Carangaria</taxon>
        <taxon>Pleuronectiformes</taxon>
        <taxon>Pleuronectoidei</taxon>
        <taxon>Scophthalmidae</taxon>
        <taxon>Scophthalmus</taxon>
    </lineage>
</organism>
<keyword evidence="6" id="KW-0695">RNA-directed DNA polymerase</keyword>
<dbReference type="SUPFAM" id="SSF53098">
    <property type="entry name" value="Ribonuclease H-like"/>
    <property type="match status" value="1"/>
</dbReference>